<dbReference type="EMBL" id="CM000139">
    <property type="protein sequence ID" value="EAZ21775.1"/>
    <property type="molecule type" value="Genomic_DNA"/>
</dbReference>
<feature type="compositionally biased region" description="Gly residues" evidence="2">
    <location>
        <begin position="37"/>
        <end position="47"/>
    </location>
</feature>
<dbReference type="PANTHER" id="PTHR23054">
    <property type="entry name" value="TERNARY COMPLEX FACTOR MIP1, LEUCINE-ZIPPER-RELATED"/>
    <property type="match status" value="1"/>
</dbReference>
<feature type="region of interest" description="Disordered" evidence="2">
    <location>
        <begin position="267"/>
        <end position="287"/>
    </location>
</feature>
<proteinExistence type="predicted"/>
<evidence type="ECO:0000256" key="1">
    <source>
        <dbReference type="SAM" id="Coils"/>
    </source>
</evidence>
<gene>
    <name evidence="5" type="ORF">OsJ_05412</name>
</gene>
<evidence type="ECO:0000313" key="5">
    <source>
        <dbReference type="EMBL" id="EAZ21775.1"/>
    </source>
</evidence>
<evidence type="ECO:0000259" key="3">
    <source>
        <dbReference type="Pfam" id="PF04784"/>
    </source>
</evidence>
<organism evidence="5">
    <name type="scientific">Oryza sativa subsp. japonica</name>
    <name type="common">Rice</name>
    <dbReference type="NCBI Taxonomy" id="39947"/>
    <lineage>
        <taxon>Eukaryota</taxon>
        <taxon>Viridiplantae</taxon>
        <taxon>Streptophyta</taxon>
        <taxon>Embryophyta</taxon>
        <taxon>Tracheophyta</taxon>
        <taxon>Spermatophyta</taxon>
        <taxon>Magnoliopsida</taxon>
        <taxon>Liliopsida</taxon>
        <taxon>Poales</taxon>
        <taxon>Poaceae</taxon>
        <taxon>BOP clade</taxon>
        <taxon>Oryzoideae</taxon>
        <taxon>Oryzeae</taxon>
        <taxon>Oryzinae</taxon>
        <taxon>Oryza</taxon>
        <taxon>Oryza sativa</taxon>
    </lineage>
</organism>
<feature type="domain" description="DUF547" evidence="3">
    <location>
        <begin position="446"/>
        <end position="489"/>
    </location>
</feature>
<accession>A3A386</accession>
<dbReference type="Pfam" id="PF14389">
    <property type="entry name" value="Lzipper-MIP1"/>
    <property type="match status" value="1"/>
</dbReference>
<name>A3A386_ORYSJ</name>
<feature type="compositionally biased region" description="Basic and acidic residues" evidence="2">
    <location>
        <begin position="71"/>
        <end position="86"/>
    </location>
</feature>
<sequence length="601" mass="67124">MPCARAEDALPSAAIAALEMPSSAAAAAAAGGLIQKVGGGRRSGGSGRALHRSAHLSAEDDGHAPPPASCSKDDKIGGGGKREGSQRSRMRKYRSQLEQEVKKLQRQLEEEIDLHVALADAVMQNAGPVLNSSVKIPYKAQELLTNIASLESAVSKLEKDLNELYYQLCHERNERLLAESKPGCLPSTSPDHSLSTCTCTWEEHISSLRDLKFGGSESMRSTQQDLYSELEYEQDVGEDPEERQMVSLNRLFEKHRDVSLNRLLEKHRDEEMQESCSTDKEGEEDEKIDTLSFEQSILKITSMKLGNLWNNPNQLSEEMVRCMRNIFLRLSESSKMLPKESSDCSSSSAERLSGSTLASFSDSSIIPSMLRSPSVDSNRNDEMTTEASNFDPYKVNGKESRRDIGNYHSAAEVSWMSVGKEQLEYASEALKKFRFLVEQLSKVNPNSMNCDERLAFWINLYNALIMHAYLAYGVPRNDIKLFSLMQKVRIFSAANVRQELQESLRDYVQASVGISDRGKLLIPKLLQSYAKGNVEDSLLADWICHHLTPDQVAVIRDSSSQRKQRLLGARSFTVVAFDSKFRYLFLPDSSGSQKPEPKRTS</sequence>
<dbReference type="Proteomes" id="UP000007752">
    <property type="component" value="Chromosome 2"/>
</dbReference>
<keyword evidence="1" id="KW-0175">Coiled coil</keyword>
<dbReference type="InterPro" id="IPR025757">
    <property type="entry name" value="MIP1_Leuzipper"/>
</dbReference>
<evidence type="ECO:0008006" key="6">
    <source>
        <dbReference type="Google" id="ProtNLM"/>
    </source>
</evidence>
<dbReference type="Pfam" id="PF04784">
    <property type="entry name" value="DUF547"/>
    <property type="match status" value="1"/>
</dbReference>
<reference evidence="5" key="1">
    <citation type="journal article" date="2005" name="PLoS Biol.">
        <title>The genomes of Oryza sativa: a history of duplications.</title>
        <authorList>
            <person name="Yu J."/>
            <person name="Wang J."/>
            <person name="Lin W."/>
            <person name="Li S."/>
            <person name="Li H."/>
            <person name="Zhou J."/>
            <person name="Ni P."/>
            <person name="Dong W."/>
            <person name="Hu S."/>
            <person name="Zeng C."/>
            <person name="Zhang J."/>
            <person name="Zhang Y."/>
            <person name="Li R."/>
            <person name="Xu Z."/>
            <person name="Li S."/>
            <person name="Li X."/>
            <person name="Zheng H."/>
            <person name="Cong L."/>
            <person name="Lin L."/>
            <person name="Yin J."/>
            <person name="Geng J."/>
            <person name="Li G."/>
            <person name="Shi J."/>
            <person name="Liu J."/>
            <person name="Lv H."/>
            <person name="Li J."/>
            <person name="Wang J."/>
            <person name="Deng Y."/>
            <person name="Ran L."/>
            <person name="Shi X."/>
            <person name="Wang X."/>
            <person name="Wu Q."/>
            <person name="Li C."/>
            <person name="Ren X."/>
            <person name="Wang J."/>
            <person name="Wang X."/>
            <person name="Li D."/>
            <person name="Liu D."/>
            <person name="Zhang X."/>
            <person name="Ji Z."/>
            <person name="Zhao W."/>
            <person name="Sun Y."/>
            <person name="Zhang Z."/>
            <person name="Bao J."/>
            <person name="Han Y."/>
            <person name="Dong L."/>
            <person name="Ji J."/>
            <person name="Chen P."/>
            <person name="Wu S."/>
            <person name="Liu J."/>
            <person name="Xiao Y."/>
            <person name="Bu D."/>
            <person name="Tan J."/>
            <person name="Yang L."/>
            <person name="Ye C."/>
            <person name="Zhang J."/>
            <person name="Xu J."/>
            <person name="Zhou Y."/>
            <person name="Yu Y."/>
            <person name="Zhang B."/>
            <person name="Zhuang S."/>
            <person name="Wei H."/>
            <person name="Liu B."/>
            <person name="Lei M."/>
            <person name="Yu H."/>
            <person name="Li Y."/>
            <person name="Xu H."/>
            <person name="Wei S."/>
            <person name="He X."/>
            <person name="Fang L."/>
            <person name="Zhang Z."/>
            <person name="Zhang Y."/>
            <person name="Huang X."/>
            <person name="Su Z."/>
            <person name="Tong W."/>
            <person name="Li J."/>
            <person name="Tong Z."/>
            <person name="Li S."/>
            <person name="Ye J."/>
            <person name="Wang L."/>
            <person name="Fang L."/>
            <person name="Lei T."/>
            <person name="Chen C."/>
            <person name="Chen H."/>
            <person name="Xu Z."/>
            <person name="Li H."/>
            <person name="Huang H."/>
            <person name="Zhang F."/>
            <person name="Xu H."/>
            <person name="Li N."/>
            <person name="Zhao C."/>
            <person name="Li S."/>
            <person name="Dong L."/>
            <person name="Huang Y."/>
            <person name="Li L."/>
            <person name="Xi Y."/>
            <person name="Qi Q."/>
            <person name="Li W."/>
            <person name="Zhang B."/>
            <person name="Hu W."/>
            <person name="Zhang Y."/>
            <person name="Tian X."/>
            <person name="Jiao Y."/>
            <person name="Liang X."/>
            <person name="Jin J."/>
            <person name="Gao L."/>
            <person name="Zheng W."/>
            <person name="Hao B."/>
            <person name="Liu S."/>
            <person name="Wang W."/>
            <person name="Yuan L."/>
            <person name="Cao M."/>
            <person name="McDermott J."/>
            <person name="Samudrala R."/>
            <person name="Wang J."/>
            <person name="Wong G.K."/>
            <person name="Yang H."/>
        </authorList>
    </citation>
    <scope>NUCLEOTIDE SEQUENCE [LARGE SCALE GENOMIC DNA]</scope>
</reference>
<evidence type="ECO:0000259" key="4">
    <source>
        <dbReference type="Pfam" id="PF14389"/>
    </source>
</evidence>
<dbReference type="PANTHER" id="PTHR23054:SF61">
    <property type="entry name" value="OS02G0153000 PROTEIN"/>
    <property type="match status" value="1"/>
</dbReference>
<reference evidence="5" key="2">
    <citation type="submission" date="2008-12" db="EMBL/GenBank/DDBJ databases">
        <title>Improved gene annotation of the rice (Oryza sativa) genomes.</title>
        <authorList>
            <person name="Wang J."/>
            <person name="Li R."/>
            <person name="Fan W."/>
            <person name="Huang Q."/>
            <person name="Zhang J."/>
            <person name="Zhou Y."/>
            <person name="Hu Y."/>
            <person name="Zi S."/>
            <person name="Li J."/>
            <person name="Ni P."/>
            <person name="Zheng H."/>
            <person name="Zhang Y."/>
            <person name="Zhao M."/>
            <person name="Hao Q."/>
            <person name="McDermott J."/>
            <person name="Samudrala R."/>
            <person name="Kristiansen K."/>
            <person name="Wong G.K.-S."/>
        </authorList>
    </citation>
    <scope>NUCLEOTIDE SEQUENCE</scope>
</reference>
<feature type="region of interest" description="Disordered" evidence="2">
    <location>
        <begin position="371"/>
        <end position="394"/>
    </location>
</feature>
<feature type="domain" description="Ternary complex factor MIP1 leucine-zipper" evidence="4">
    <location>
        <begin position="91"/>
        <end position="171"/>
    </location>
</feature>
<evidence type="ECO:0000256" key="2">
    <source>
        <dbReference type="SAM" id="MobiDB-lite"/>
    </source>
</evidence>
<dbReference type="InterPro" id="IPR006869">
    <property type="entry name" value="DUF547"/>
</dbReference>
<feature type="coiled-coil region" evidence="1">
    <location>
        <begin position="140"/>
        <end position="167"/>
    </location>
</feature>
<dbReference type="AlphaFoldDB" id="A3A386"/>
<protein>
    <recommendedName>
        <fullName evidence="6">Ternary complex factor MIP1-like</fullName>
    </recommendedName>
</protein>
<feature type="region of interest" description="Disordered" evidence="2">
    <location>
        <begin position="36"/>
        <end position="92"/>
    </location>
</feature>